<dbReference type="Proteomes" id="UP000000753">
    <property type="component" value="Chromosome"/>
</dbReference>
<keyword evidence="3" id="KW-0804">Transcription</keyword>
<protein>
    <submittedName>
        <fullName evidence="5">Transcriptional regulator, AraC family</fullName>
    </submittedName>
</protein>
<dbReference type="KEGG" id="swp:swp_2451"/>
<evidence type="ECO:0000256" key="2">
    <source>
        <dbReference type="ARBA" id="ARBA00023125"/>
    </source>
</evidence>
<accession>B8CMD7</accession>
<dbReference type="AlphaFoldDB" id="B8CMD7"/>
<reference evidence="5 6" key="1">
    <citation type="journal article" date="2008" name="PLoS ONE">
        <title>Environmental adaptation: genomic analysis of the piezotolerant and psychrotolerant deep-sea iron reducing bacterium Shewanella piezotolerans WP3.</title>
        <authorList>
            <person name="Wang F."/>
            <person name="Wang J."/>
            <person name="Jian H."/>
            <person name="Zhang B."/>
            <person name="Li S."/>
            <person name="Wang F."/>
            <person name="Zeng X."/>
            <person name="Gao L."/>
            <person name="Bartlett D.H."/>
            <person name="Yu J."/>
            <person name="Hu S."/>
            <person name="Xiao X."/>
        </authorList>
    </citation>
    <scope>NUCLEOTIDE SEQUENCE [LARGE SCALE GENOMIC DNA]</scope>
    <source>
        <strain evidence="6">WP3 / JCM 13877</strain>
    </source>
</reference>
<dbReference type="NCBIfam" id="NF007693">
    <property type="entry name" value="PRK10371.1"/>
    <property type="match status" value="1"/>
</dbReference>
<evidence type="ECO:0000256" key="1">
    <source>
        <dbReference type="ARBA" id="ARBA00023015"/>
    </source>
</evidence>
<feature type="domain" description="HTH araC/xylS-type" evidence="4">
    <location>
        <begin position="191"/>
        <end position="289"/>
    </location>
</feature>
<dbReference type="STRING" id="225849.swp_2451"/>
<dbReference type="InterPro" id="IPR018060">
    <property type="entry name" value="HTH_AraC"/>
</dbReference>
<dbReference type="HOGENOM" id="CLU_000445_88_9_6"/>
<dbReference type="InterPro" id="IPR011051">
    <property type="entry name" value="RmlC_Cupin_sf"/>
</dbReference>
<dbReference type="SMART" id="SM00342">
    <property type="entry name" value="HTH_ARAC"/>
    <property type="match status" value="1"/>
</dbReference>
<dbReference type="SUPFAM" id="SSF51182">
    <property type="entry name" value="RmlC-like cupins"/>
    <property type="match status" value="1"/>
</dbReference>
<dbReference type="Pfam" id="PF12833">
    <property type="entry name" value="HTH_18"/>
    <property type="match status" value="1"/>
</dbReference>
<evidence type="ECO:0000256" key="3">
    <source>
        <dbReference type="ARBA" id="ARBA00023163"/>
    </source>
</evidence>
<dbReference type="InterPro" id="IPR014710">
    <property type="entry name" value="RmlC-like_jellyroll"/>
</dbReference>
<keyword evidence="2" id="KW-0238">DNA-binding</keyword>
<dbReference type="PROSITE" id="PS01124">
    <property type="entry name" value="HTH_ARAC_FAMILY_2"/>
    <property type="match status" value="1"/>
</dbReference>
<dbReference type="Gene3D" id="1.10.10.60">
    <property type="entry name" value="Homeodomain-like"/>
    <property type="match status" value="2"/>
</dbReference>
<gene>
    <name evidence="5" type="ordered locus">swp_2451</name>
</gene>
<evidence type="ECO:0000313" key="5">
    <source>
        <dbReference type="EMBL" id="ACJ29194.1"/>
    </source>
</evidence>
<sequence length="302" mass="35170">MLDWVNRIKFKENSPLETQAHESNFGFQRHKPEIMPTSHWHGHIEINYLFNCSADYLINGKHISVPEGKMILFWASIPHQMVAYEGDGEMVNIYIPLNAFLSWKMSNDFISNILHGEVLVAENLHASDKVITQLWQDDLQKKEIYLTMQVIDEIRNRIRRMSMESYSTFDLNRNSNKQDRKSLVSGLPHIQTILKYIADNYDQKITIDDVAKLTGLHPNYVMKLFQGIMKISIKQYINQLRLQHAQALLVDTNNPVLNIALEAGFGSISRFYDIFQREFNMTPLQFRNSIVNPQKEIEQALS</sequence>
<dbReference type="eggNOG" id="COG2169">
    <property type="taxonomic scope" value="Bacteria"/>
</dbReference>
<dbReference type="EMBL" id="CP000472">
    <property type="protein sequence ID" value="ACJ29194.1"/>
    <property type="molecule type" value="Genomic_DNA"/>
</dbReference>
<dbReference type="PANTHER" id="PTHR43280">
    <property type="entry name" value="ARAC-FAMILY TRANSCRIPTIONAL REGULATOR"/>
    <property type="match status" value="1"/>
</dbReference>
<dbReference type="GO" id="GO:0043565">
    <property type="term" value="F:sequence-specific DNA binding"/>
    <property type="evidence" value="ECO:0007669"/>
    <property type="project" value="InterPro"/>
</dbReference>
<dbReference type="RefSeq" id="WP_020912553.1">
    <property type="nucleotide sequence ID" value="NC_011566.1"/>
</dbReference>
<dbReference type="GO" id="GO:0003700">
    <property type="term" value="F:DNA-binding transcription factor activity"/>
    <property type="evidence" value="ECO:0007669"/>
    <property type="project" value="InterPro"/>
</dbReference>
<evidence type="ECO:0000259" key="4">
    <source>
        <dbReference type="PROSITE" id="PS01124"/>
    </source>
</evidence>
<dbReference type="OrthoDB" id="345413at2"/>
<name>B8CMD7_SHEPW</name>
<dbReference type="SUPFAM" id="SSF46689">
    <property type="entry name" value="Homeodomain-like"/>
    <property type="match status" value="2"/>
</dbReference>
<proteinExistence type="predicted"/>
<dbReference type="Gene3D" id="2.60.120.10">
    <property type="entry name" value="Jelly Rolls"/>
    <property type="match status" value="1"/>
</dbReference>
<keyword evidence="1" id="KW-0805">Transcription regulation</keyword>
<evidence type="ECO:0000313" key="6">
    <source>
        <dbReference type="Proteomes" id="UP000000753"/>
    </source>
</evidence>
<dbReference type="InterPro" id="IPR018062">
    <property type="entry name" value="HTH_AraC-typ_CS"/>
</dbReference>
<dbReference type="PANTHER" id="PTHR43280:SF14">
    <property type="entry name" value="MELIBIOSE OPERON REGULATORY PROTEIN"/>
    <property type="match status" value="1"/>
</dbReference>
<organism evidence="5 6">
    <name type="scientific">Shewanella piezotolerans (strain WP3 / JCM 13877)</name>
    <dbReference type="NCBI Taxonomy" id="225849"/>
    <lineage>
        <taxon>Bacteria</taxon>
        <taxon>Pseudomonadati</taxon>
        <taxon>Pseudomonadota</taxon>
        <taxon>Gammaproteobacteria</taxon>
        <taxon>Alteromonadales</taxon>
        <taxon>Shewanellaceae</taxon>
        <taxon>Shewanella</taxon>
    </lineage>
</organism>
<dbReference type="InterPro" id="IPR009057">
    <property type="entry name" value="Homeodomain-like_sf"/>
</dbReference>
<keyword evidence="6" id="KW-1185">Reference proteome</keyword>
<dbReference type="PROSITE" id="PS00041">
    <property type="entry name" value="HTH_ARAC_FAMILY_1"/>
    <property type="match status" value="1"/>
</dbReference>